<feature type="coiled-coil region" evidence="1">
    <location>
        <begin position="48"/>
        <end position="98"/>
    </location>
</feature>
<dbReference type="InterPro" id="IPR052366">
    <property type="entry name" value="GTP_Pyrophosphokinase"/>
</dbReference>
<keyword evidence="4" id="KW-1185">Reference proteome</keyword>
<gene>
    <name evidence="3" type="ORF">GCM10007377_02050</name>
</gene>
<evidence type="ECO:0000256" key="1">
    <source>
        <dbReference type="SAM" id="Coils"/>
    </source>
</evidence>
<dbReference type="Gene3D" id="3.30.460.10">
    <property type="entry name" value="Beta Polymerase, domain 2"/>
    <property type="match status" value="1"/>
</dbReference>
<keyword evidence="1" id="KW-0175">Coiled coil</keyword>
<reference evidence="3" key="2">
    <citation type="submission" date="2020-09" db="EMBL/GenBank/DDBJ databases">
        <authorList>
            <person name="Sun Q."/>
            <person name="Sedlacek I."/>
        </authorList>
    </citation>
    <scope>NUCLEOTIDE SEQUENCE</scope>
    <source>
        <strain evidence="3">CCM 8606</strain>
    </source>
</reference>
<accession>A0A8J3AL14</accession>
<dbReference type="PANTHER" id="PTHR47837">
    <property type="entry name" value="GTP PYROPHOSPHOKINASE YJBM"/>
    <property type="match status" value="1"/>
</dbReference>
<reference evidence="3" key="1">
    <citation type="journal article" date="2014" name="Int. J. Syst. Evol. Microbiol.">
        <title>Complete genome sequence of Corynebacterium casei LMG S-19264T (=DSM 44701T), isolated from a smear-ripened cheese.</title>
        <authorList>
            <consortium name="US DOE Joint Genome Institute (JGI-PGF)"/>
            <person name="Walter F."/>
            <person name="Albersmeier A."/>
            <person name="Kalinowski J."/>
            <person name="Ruckert C."/>
        </authorList>
    </citation>
    <scope>NUCLEOTIDE SEQUENCE</scope>
    <source>
        <strain evidence="3">CCM 8606</strain>
    </source>
</reference>
<organism evidence="3 4">
    <name type="scientific">Galliscardovia ingluviei</name>
    <dbReference type="NCBI Taxonomy" id="1769422"/>
    <lineage>
        <taxon>Bacteria</taxon>
        <taxon>Bacillati</taxon>
        <taxon>Actinomycetota</taxon>
        <taxon>Actinomycetes</taxon>
        <taxon>Bifidobacteriales</taxon>
        <taxon>Bifidobacteriaceae</taxon>
        <taxon>Galliscardovia</taxon>
    </lineage>
</organism>
<dbReference type="Gene3D" id="1.10.287.860">
    <property type="entry name" value="Nucleotidyltransferase"/>
    <property type="match status" value="1"/>
</dbReference>
<dbReference type="InterPro" id="IPR043519">
    <property type="entry name" value="NT_sf"/>
</dbReference>
<feature type="domain" description="RelA/SpoT" evidence="2">
    <location>
        <begin position="83"/>
        <end position="206"/>
    </location>
</feature>
<dbReference type="GO" id="GO:0015969">
    <property type="term" value="P:guanosine tetraphosphate metabolic process"/>
    <property type="evidence" value="ECO:0007669"/>
    <property type="project" value="InterPro"/>
</dbReference>
<dbReference type="Pfam" id="PF04607">
    <property type="entry name" value="RelA_SpoT"/>
    <property type="match status" value="1"/>
</dbReference>
<comment type="caution">
    <text evidence="3">The sequence shown here is derived from an EMBL/GenBank/DDBJ whole genome shotgun (WGS) entry which is preliminary data.</text>
</comment>
<dbReference type="CDD" id="cd05399">
    <property type="entry name" value="NT_Rel-Spo_like"/>
    <property type="match status" value="1"/>
</dbReference>
<dbReference type="InterPro" id="IPR007685">
    <property type="entry name" value="RelA_SpoT"/>
</dbReference>
<name>A0A8J3AL14_9BIFI</name>
<dbReference type="PANTHER" id="PTHR47837:SF2">
    <property type="entry name" value="GTP PYROPHOSPHOKINASE YWAC"/>
    <property type="match status" value="1"/>
</dbReference>
<protein>
    <submittedName>
        <fullName evidence="3">(P)ppGpp synthetase</fullName>
    </submittedName>
</protein>
<dbReference type="AlphaFoldDB" id="A0A8J3AL14"/>
<evidence type="ECO:0000313" key="3">
    <source>
        <dbReference type="EMBL" id="GGI12656.1"/>
    </source>
</evidence>
<sequence length="238" mass="27581">MLYNEYVILEHDFTLTVPQIRASIERISAVLGTTYFSGDEIIRYAELMQVYSGAMREVSTKLENLDEEFHVRNFHNPIHHMECRLKSIESTIDKLKRKHLPINCDSIEYELTDIAGIRVICNYIDDVYNVAQTLAAQSDITVLRTKDYIAKPKPNGYRSLHLIVQVPVFLSTGPRLTAVEVQLRTIAMDYWASLEHRLRYKNDIDESRKLAHAQELLDCAHDLADIEQRMQHIHQDLG</sequence>
<proteinExistence type="predicted"/>
<dbReference type="SUPFAM" id="SSF81301">
    <property type="entry name" value="Nucleotidyltransferase"/>
    <property type="match status" value="1"/>
</dbReference>
<evidence type="ECO:0000313" key="4">
    <source>
        <dbReference type="Proteomes" id="UP000619536"/>
    </source>
</evidence>
<dbReference type="SMART" id="SM00954">
    <property type="entry name" value="RelA_SpoT"/>
    <property type="match status" value="1"/>
</dbReference>
<dbReference type="Proteomes" id="UP000619536">
    <property type="component" value="Unassembled WGS sequence"/>
</dbReference>
<dbReference type="EMBL" id="BMDH01000001">
    <property type="protein sequence ID" value="GGI12656.1"/>
    <property type="molecule type" value="Genomic_DNA"/>
</dbReference>
<evidence type="ECO:0000259" key="2">
    <source>
        <dbReference type="SMART" id="SM00954"/>
    </source>
</evidence>